<feature type="transmembrane region" description="Helical" evidence="6">
    <location>
        <begin position="381"/>
        <end position="401"/>
    </location>
</feature>
<dbReference type="Proteomes" id="UP000193801">
    <property type="component" value="Unassembled WGS sequence"/>
</dbReference>
<gene>
    <name evidence="7" type="ORF">AWB91_12615</name>
</gene>
<evidence type="ECO:0000256" key="2">
    <source>
        <dbReference type="ARBA" id="ARBA00022475"/>
    </source>
</evidence>
<feature type="transmembrane region" description="Helical" evidence="6">
    <location>
        <begin position="91"/>
        <end position="115"/>
    </location>
</feature>
<evidence type="ECO:0000256" key="3">
    <source>
        <dbReference type="ARBA" id="ARBA00022692"/>
    </source>
</evidence>
<feature type="transmembrane region" description="Helical" evidence="6">
    <location>
        <begin position="127"/>
        <end position="156"/>
    </location>
</feature>
<keyword evidence="5 6" id="KW-0472">Membrane</keyword>
<name>A0ABX3VNZ5_9MYCO</name>
<dbReference type="PANTHER" id="PTHR30250:SF11">
    <property type="entry name" value="O-ANTIGEN TRANSPORTER-RELATED"/>
    <property type="match status" value="1"/>
</dbReference>
<accession>A0ABX3VNZ5</accession>
<comment type="caution">
    <text evidence="7">The sequence shown here is derived from an EMBL/GenBank/DDBJ whole genome shotgun (WGS) entry which is preliminary data.</text>
</comment>
<feature type="transmembrane region" description="Helical" evidence="6">
    <location>
        <begin position="272"/>
        <end position="292"/>
    </location>
</feature>
<dbReference type="InterPro" id="IPR050833">
    <property type="entry name" value="Poly_Biosynth_Transport"/>
</dbReference>
<feature type="transmembrane region" description="Helical" evidence="6">
    <location>
        <begin position="168"/>
        <end position="191"/>
    </location>
</feature>
<evidence type="ECO:0000313" key="7">
    <source>
        <dbReference type="EMBL" id="ORW31846.1"/>
    </source>
</evidence>
<evidence type="ECO:0000313" key="8">
    <source>
        <dbReference type="Proteomes" id="UP000193801"/>
    </source>
</evidence>
<feature type="transmembrane region" description="Helical" evidence="6">
    <location>
        <begin position="435"/>
        <end position="455"/>
    </location>
</feature>
<comment type="subcellular location">
    <subcellularLocation>
        <location evidence="1">Cell membrane</location>
        <topology evidence="1">Multi-pass membrane protein</topology>
    </subcellularLocation>
</comment>
<organism evidence="7 8">
    <name type="scientific">Mycobacterium paraense</name>
    <dbReference type="NCBI Taxonomy" id="767916"/>
    <lineage>
        <taxon>Bacteria</taxon>
        <taxon>Bacillati</taxon>
        <taxon>Actinomycetota</taxon>
        <taxon>Actinomycetes</taxon>
        <taxon>Mycobacteriales</taxon>
        <taxon>Mycobacteriaceae</taxon>
        <taxon>Mycobacterium</taxon>
        <taxon>Mycobacterium simiae complex</taxon>
    </lineage>
</organism>
<evidence type="ECO:0000256" key="1">
    <source>
        <dbReference type="ARBA" id="ARBA00004651"/>
    </source>
</evidence>
<keyword evidence="4 6" id="KW-1133">Transmembrane helix</keyword>
<sequence>MTGIPQSADIPKDSLISHLELPHPWRAPELVRRPDLRARIDWARGFVGRARSDSLLRNGVFSTATQVVNSAFGYVFWLLAAHSYSPATIGLTAAATSTTSIVLMLSCLGVGGMLIQSLPRQDKHTEWSATFWAGMATVTFFAAALCAAGVAVLPLISPELAALRGVGFAAAFAVGTVALTVGTTLDCVFLAERKANYAFTRNFSVGVVKVLLLGLMALAFGPDAVRLLGAWGLAAAVGLGTGVVLLVRHIGVARPPGFSVLIRTARGFRSRVTLHQLIGLGAGLLTYLLPLIVTVRLSASENAYFYTTWMLAALFLVIAPAFSNNLFAEGMHRPEELGALARSAFKIMGAIMVPGLVAILVLGGTMLSAFGHSYSGHAVGLLRLVVLASIPDAVVHVYVGVLRAEARLVAAASLLVGIGIGTVVISWFLLPVVGISAVGYAFLATQLCGCAYVVVDWRRRVSGARAHSGQETR</sequence>
<feature type="transmembrane region" description="Helical" evidence="6">
    <location>
        <begin position="203"/>
        <end position="222"/>
    </location>
</feature>
<feature type="transmembrane region" description="Helical" evidence="6">
    <location>
        <begin position="408"/>
        <end position="429"/>
    </location>
</feature>
<keyword evidence="2" id="KW-1003">Cell membrane</keyword>
<feature type="transmembrane region" description="Helical" evidence="6">
    <location>
        <begin position="304"/>
        <end position="327"/>
    </location>
</feature>
<evidence type="ECO:0000256" key="5">
    <source>
        <dbReference type="ARBA" id="ARBA00023136"/>
    </source>
</evidence>
<keyword evidence="8" id="KW-1185">Reference proteome</keyword>
<proteinExistence type="predicted"/>
<keyword evidence="3 6" id="KW-0812">Transmembrane</keyword>
<dbReference type="EMBL" id="LQPK01000010">
    <property type="protein sequence ID" value="ORW31846.1"/>
    <property type="molecule type" value="Genomic_DNA"/>
</dbReference>
<reference evidence="7 8" key="1">
    <citation type="journal article" date="2015" name="Emerg. Microbes Infect.">
        <title>Characterization of 17 strains belonging to the Mycobacterium simiae complex and description of Mycobacterium paraense sp. nov.</title>
        <authorList>
            <person name="Fusco da Costa A.R."/>
            <person name="Fedrizzi T."/>
            <person name="Lopes M.L."/>
            <person name="Pecorari M."/>
            <person name="Oliveira da Costa W.L."/>
            <person name="Giacobazzi E."/>
            <person name="da Costa Bahia J.R."/>
            <person name="De Sanctis V."/>
            <person name="Batista Lima K.V."/>
            <person name="Bertorelli R."/>
            <person name="Grottola A."/>
            <person name="Fabio A."/>
            <person name="Mariottini A."/>
            <person name="Ferretti P."/>
            <person name="Di Leva F."/>
            <person name="Fregni Serpini G."/>
            <person name="Tagliazucchi S."/>
            <person name="Rumpianesi F."/>
            <person name="Jousson O."/>
            <person name="Segata N."/>
            <person name="Tortoli E."/>
        </authorList>
    </citation>
    <scope>NUCLEOTIDE SEQUENCE [LARGE SCALE GENOMIC DNA]</scope>
    <source>
        <strain evidence="7 8">FI-07156</strain>
    </source>
</reference>
<protein>
    <recommendedName>
        <fullName evidence="9">Polysaccharide biosynthesis protein</fullName>
    </recommendedName>
</protein>
<feature type="transmembrane region" description="Helical" evidence="6">
    <location>
        <begin position="347"/>
        <end position="369"/>
    </location>
</feature>
<evidence type="ECO:0008006" key="9">
    <source>
        <dbReference type="Google" id="ProtNLM"/>
    </source>
</evidence>
<feature type="transmembrane region" description="Helical" evidence="6">
    <location>
        <begin position="59"/>
        <end position="79"/>
    </location>
</feature>
<dbReference type="RefSeq" id="WP_085099080.1">
    <property type="nucleotide sequence ID" value="NZ_LQPK01000010.1"/>
</dbReference>
<feature type="transmembrane region" description="Helical" evidence="6">
    <location>
        <begin position="228"/>
        <end position="251"/>
    </location>
</feature>
<evidence type="ECO:0000256" key="4">
    <source>
        <dbReference type="ARBA" id="ARBA00022989"/>
    </source>
</evidence>
<dbReference type="PANTHER" id="PTHR30250">
    <property type="entry name" value="PST FAMILY PREDICTED COLANIC ACID TRANSPORTER"/>
    <property type="match status" value="1"/>
</dbReference>
<evidence type="ECO:0000256" key="6">
    <source>
        <dbReference type="SAM" id="Phobius"/>
    </source>
</evidence>